<reference evidence="3" key="2">
    <citation type="submission" date="2015-11" db="EMBL/GenBank/DDBJ databases">
        <authorList>
            <person name="Wolfe B.E."/>
        </authorList>
    </citation>
    <scope>NUCLEOTIDE SEQUENCE</scope>
    <source>
        <strain evidence="3">738_7</strain>
    </source>
</reference>
<proteinExistence type="predicted"/>
<evidence type="ECO:0000313" key="1">
    <source>
        <dbReference type="EMBL" id="MDG0846193.1"/>
    </source>
</evidence>
<dbReference type="InterPro" id="IPR037479">
    <property type="entry name" value="Tauto_MSAD"/>
</dbReference>
<evidence type="ECO:0000313" key="2">
    <source>
        <dbReference type="EMBL" id="MDK9864424.1"/>
    </source>
</evidence>
<dbReference type="EMBL" id="JAMBQA010000003">
    <property type="protein sequence ID" value="MDG0846193.1"/>
    <property type="molecule type" value="Genomic_DNA"/>
</dbReference>
<evidence type="ECO:0000313" key="3">
    <source>
        <dbReference type="EMBL" id="OEK51006.1"/>
    </source>
</evidence>
<evidence type="ECO:0000313" key="4">
    <source>
        <dbReference type="Proteomes" id="UP000095464"/>
    </source>
</evidence>
<comment type="caution">
    <text evidence="1">The sequence shown here is derived from an EMBL/GenBank/DDBJ whole genome shotgun (WGS) entry which is preliminary data.</text>
</comment>
<dbReference type="PANTHER" id="PTHR38460">
    <property type="entry name" value="TAUTOMERASE YOLI-RELATED"/>
    <property type="match status" value="1"/>
</dbReference>
<reference evidence="2" key="4">
    <citation type="journal article" date="2023" name="Int. J. Mol. Sci.">
        <title>Antibiotic Resistance/Susceptibility Profiles of Staphylococcus equorum Strains from Cheese, and Genome Analysis for Antibiotic Resistance Genes.</title>
        <authorList>
            <person name="Vazquez L."/>
            <person name="Srednik M.E."/>
            <person name="Rodriguez J."/>
            <person name="Florez A.B."/>
            <person name="Mayo B."/>
        </authorList>
    </citation>
    <scope>NUCLEOTIDE SEQUENCE</scope>
    <source>
        <strain evidence="2">5A3I</strain>
    </source>
</reference>
<reference evidence="1" key="3">
    <citation type="submission" date="2022-05" db="EMBL/GenBank/DDBJ databases">
        <title>Comparative genomics of Staphylococcus equorum isolates.</title>
        <authorList>
            <person name="Luelf R.H."/>
        </authorList>
    </citation>
    <scope>NUCLEOTIDE SEQUENCE</scope>
    <source>
        <strain evidence="1">TMW 2.2497</strain>
    </source>
</reference>
<dbReference type="EMBL" id="LNPX01000063">
    <property type="protein sequence ID" value="OEK51006.1"/>
    <property type="molecule type" value="Genomic_DNA"/>
</dbReference>
<dbReference type="Pfam" id="PF14552">
    <property type="entry name" value="Tautomerase_2"/>
    <property type="match status" value="1"/>
</dbReference>
<reference evidence="4" key="1">
    <citation type="submission" date="2015-11" db="EMBL/GenBank/DDBJ databases">
        <title>Genomic diversity of Staphylococcus saprophyticus strains from urinary tract infections, animal surfaces, and fermented foods.</title>
        <authorList>
            <person name="Wolfe B.E."/>
        </authorList>
    </citation>
    <scope>NUCLEOTIDE SEQUENCE [LARGE SCALE GENOMIC DNA]</scope>
    <source>
        <strain evidence="4">738_7</strain>
    </source>
</reference>
<dbReference type="RefSeq" id="WP_002506312.1">
    <property type="nucleotide sequence ID" value="NZ_CBCPHY010000002.1"/>
</dbReference>
<dbReference type="Proteomes" id="UP000095464">
    <property type="component" value="Unassembled WGS sequence"/>
</dbReference>
<organism evidence="1 5">
    <name type="scientific">Staphylococcus equorum</name>
    <dbReference type="NCBI Taxonomy" id="246432"/>
    <lineage>
        <taxon>Bacteria</taxon>
        <taxon>Bacillati</taxon>
        <taxon>Bacillota</taxon>
        <taxon>Bacilli</taxon>
        <taxon>Bacillales</taxon>
        <taxon>Staphylococcaceae</taxon>
        <taxon>Staphylococcus</taxon>
    </lineage>
</organism>
<protein>
    <submittedName>
        <fullName evidence="1 3">Tautomerase</fullName>
    </submittedName>
</protein>
<dbReference type="PANTHER" id="PTHR38460:SF1">
    <property type="entry name" value="TAUTOMERASE YOLI-RELATED"/>
    <property type="match status" value="1"/>
</dbReference>
<dbReference type="Proteomes" id="UP001174037">
    <property type="component" value="Unassembled WGS sequence"/>
</dbReference>
<dbReference type="Gene3D" id="3.30.429.10">
    <property type="entry name" value="Macrophage Migration Inhibitory Factor"/>
    <property type="match status" value="1"/>
</dbReference>
<name>A0A1E5TR64_9STAP</name>
<dbReference type="KEGG" id="seqo:SE1039_25390"/>
<dbReference type="GeneID" id="69847196"/>
<accession>A0A1E5TR64</accession>
<sequence>MPLIKLDMIKGREKEEIKSILDITYNVMLDAFQAPKGDKYLIVNQHEDYEMEILDTGLGIERTDDVIVFTIVSRPRTKEQKTTFYKNLVNTLHEKVGIRKEDIMISLVENTDENWSFFNGEAQFLTGDL</sequence>
<dbReference type="EMBL" id="JARGCK010000001">
    <property type="protein sequence ID" value="MDK9864424.1"/>
    <property type="molecule type" value="Genomic_DNA"/>
</dbReference>
<dbReference type="SUPFAM" id="SSF55331">
    <property type="entry name" value="Tautomerase/MIF"/>
    <property type="match status" value="1"/>
</dbReference>
<keyword evidence="5" id="KW-1185">Reference proteome</keyword>
<evidence type="ECO:0000313" key="5">
    <source>
        <dbReference type="Proteomes" id="UP001152422"/>
    </source>
</evidence>
<reference evidence="2" key="5">
    <citation type="submission" date="2023-03" db="EMBL/GenBank/DDBJ databases">
        <authorList>
            <person name="Vazquez L."/>
            <person name="Rodriguez J."/>
            <person name="Mayo B."/>
            <person name="Florez A.B."/>
        </authorList>
    </citation>
    <scope>NUCLEOTIDE SEQUENCE</scope>
    <source>
        <strain evidence="2">5A3I</strain>
    </source>
</reference>
<dbReference type="AlphaFoldDB" id="A0A1E5TR64"/>
<dbReference type="Proteomes" id="UP001152422">
    <property type="component" value="Unassembled WGS sequence"/>
</dbReference>
<dbReference type="InterPro" id="IPR014347">
    <property type="entry name" value="Tautomerase/MIF_sf"/>
</dbReference>
<gene>
    <name evidence="3" type="ORF">ASS94_14185</name>
    <name evidence="1" type="ORF">M4L89_08150</name>
    <name evidence="2" type="ORF">P1A27_00370</name>
</gene>